<accession>A0ABS6WR44</accession>
<reference evidence="1" key="1">
    <citation type="submission" date="2021-07" db="EMBL/GenBank/DDBJ databases">
        <title>Pseudohoeflea marina sp. nov. a polyhydroxyalcanoate-producing bacterium.</title>
        <authorList>
            <person name="Zheng W."/>
            <person name="Yu S."/>
            <person name="Huang Y."/>
        </authorList>
    </citation>
    <scope>NUCLEOTIDE SEQUENCE</scope>
    <source>
        <strain evidence="1">DP4N28-3</strain>
    </source>
</reference>
<organism evidence="1 2">
    <name type="scientific">Pseudohoeflea coraliihabitans</name>
    <dbReference type="NCBI Taxonomy" id="2860393"/>
    <lineage>
        <taxon>Bacteria</taxon>
        <taxon>Pseudomonadati</taxon>
        <taxon>Pseudomonadota</taxon>
        <taxon>Alphaproteobacteria</taxon>
        <taxon>Hyphomicrobiales</taxon>
        <taxon>Rhizobiaceae</taxon>
        <taxon>Pseudohoeflea</taxon>
    </lineage>
</organism>
<sequence>MYALALAPALALALVLALVLAPGVRAAELVMYEQAGCVWCAKFNAEIAPAYAKTEAGERAPLRRVDIHEPIPADLADIPVERFTPTFVLVEDGTEIDRIRGYPGDEFFWHLLDTMLARLPESP</sequence>
<dbReference type="EMBL" id="JAHWQX010000003">
    <property type="protein sequence ID" value="MBW3098395.1"/>
    <property type="molecule type" value="Genomic_DNA"/>
</dbReference>
<protein>
    <submittedName>
        <fullName evidence="1">Transcriptional regulator</fullName>
    </submittedName>
</protein>
<evidence type="ECO:0000313" key="2">
    <source>
        <dbReference type="Proteomes" id="UP001430804"/>
    </source>
</evidence>
<dbReference type="Proteomes" id="UP001430804">
    <property type="component" value="Unassembled WGS sequence"/>
</dbReference>
<name>A0ABS6WR44_9HYPH</name>
<keyword evidence="2" id="KW-1185">Reference proteome</keyword>
<evidence type="ECO:0000313" key="1">
    <source>
        <dbReference type="EMBL" id="MBW3098395.1"/>
    </source>
</evidence>
<comment type="caution">
    <text evidence="1">The sequence shown here is derived from an EMBL/GenBank/DDBJ whole genome shotgun (WGS) entry which is preliminary data.</text>
</comment>
<proteinExistence type="predicted"/>
<gene>
    <name evidence="1" type="ORF">KY465_14015</name>
</gene>